<feature type="non-terminal residue" evidence="1">
    <location>
        <position position="1"/>
    </location>
</feature>
<dbReference type="Proteomes" id="UP000789920">
    <property type="component" value="Unassembled WGS sequence"/>
</dbReference>
<keyword evidence="2" id="KW-1185">Reference proteome</keyword>
<reference evidence="1" key="1">
    <citation type="submission" date="2021-06" db="EMBL/GenBank/DDBJ databases">
        <authorList>
            <person name="Kallberg Y."/>
            <person name="Tangrot J."/>
            <person name="Rosling A."/>
        </authorList>
    </citation>
    <scope>NUCLEOTIDE SEQUENCE</scope>
    <source>
        <strain evidence="1">MA461A</strain>
    </source>
</reference>
<comment type="caution">
    <text evidence="1">The sequence shown here is derived from an EMBL/GenBank/DDBJ whole genome shotgun (WGS) entry which is preliminary data.</text>
</comment>
<evidence type="ECO:0000313" key="2">
    <source>
        <dbReference type="Proteomes" id="UP000789920"/>
    </source>
</evidence>
<organism evidence="1 2">
    <name type="scientific">Racocetra persica</name>
    <dbReference type="NCBI Taxonomy" id="160502"/>
    <lineage>
        <taxon>Eukaryota</taxon>
        <taxon>Fungi</taxon>
        <taxon>Fungi incertae sedis</taxon>
        <taxon>Mucoromycota</taxon>
        <taxon>Glomeromycotina</taxon>
        <taxon>Glomeromycetes</taxon>
        <taxon>Diversisporales</taxon>
        <taxon>Gigasporaceae</taxon>
        <taxon>Racocetra</taxon>
    </lineage>
</organism>
<evidence type="ECO:0000313" key="1">
    <source>
        <dbReference type="EMBL" id="CAG8845331.1"/>
    </source>
</evidence>
<name>A0ACA9SP66_9GLOM</name>
<gene>
    <name evidence="1" type="ORF">RPERSI_LOCUS33618</name>
</gene>
<dbReference type="EMBL" id="CAJVQC010146254">
    <property type="protein sequence ID" value="CAG8845331.1"/>
    <property type="molecule type" value="Genomic_DNA"/>
</dbReference>
<proteinExistence type="predicted"/>
<feature type="non-terminal residue" evidence="1">
    <location>
        <position position="107"/>
    </location>
</feature>
<accession>A0ACA9SP66</accession>
<protein>
    <submittedName>
        <fullName evidence="1">16141_t:CDS:1</fullName>
    </submittedName>
</protein>
<sequence>FPNYFSDTLCITADNLTKLKYCEAIIKEACRMTPIIPVLKRVASAECEVAGFYLKNDIDEFNDDLNNFDFDKRSINDKDKYSLIIFGGGIRICPGRKLAMLNMLTFM</sequence>